<gene>
    <name evidence="2" type="ORF">BTN85_0174</name>
</gene>
<protein>
    <submittedName>
        <fullName evidence="2">Transposase</fullName>
    </submittedName>
</protein>
<feature type="domain" description="Transposase IS4-like" evidence="1">
    <location>
        <begin position="3"/>
        <end position="54"/>
    </location>
</feature>
<dbReference type="GO" id="GO:0006313">
    <property type="term" value="P:DNA transposition"/>
    <property type="evidence" value="ECO:0007669"/>
    <property type="project" value="InterPro"/>
</dbReference>
<dbReference type="GO" id="GO:0004803">
    <property type="term" value="F:transposase activity"/>
    <property type="evidence" value="ECO:0007669"/>
    <property type="project" value="InterPro"/>
</dbReference>
<organism evidence="2 3">
    <name type="scientific">Methanohalarchaeum thermophilum</name>
    <dbReference type="NCBI Taxonomy" id="1903181"/>
    <lineage>
        <taxon>Archaea</taxon>
        <taxon>Methanobacteriati</taxon>
        <taxon>Methanobacteriota</taxon>
        <taxon>Methanonatronarchaeia</taxon>
        <taxon>Methanonatronarchaeales</taxon>
        <taxon>Methanonatronarchaeaceae</taxon>
        <taxon>Candidatus Methanohalarchaeum</taxon>
    </lineage>
</organism>
<dbReference type="EMBL" id="MSDW01000001">
    <property type="protein sequence ID" value="OKY77706.1"/>
    <property type="molecule type" value="Genomic_DNA"/>
</dbReference>
<dbReference type="AlphaFoldDB" id="A0A1Q6DTM7"/>
<dbReference type="InParanoid" id="A0A1Q6DTM7"/>
<dbReference type="Proteomes" id="UP000185744">
    <property type="component" value="Unassembled WGS sequence"/>
</dbReference>
<evidence type="ECO:0000313" key="3">
    <source>
        <dbReference type="Proteomes" id="UP000185744"/>
    </source>
</evidence>
<comment type="caution">
    <text evidence="2">The sequence shown here is derived from an EMBL/GenBank/DDBJ whole genome shotgun (WGS) entry which is preliminary data.</text>
</comment>
<proteinExistence type="predicted"/>
<reference evidence="2" key="1">
    <citation type="submission" date="2016-12" db="EMBL/GenBank/DDBJ databases">
        <title>Discovery of methanogenic haloarchaea.</title>
        <authorList>
            <person name="Sorokin D.Y."/>
            <person name="Makarova K.S."/>
            <person name="Abbas B."/>
            <person name="Ferrer M."/>
            <person name="Golyshin P.N."/>
        </authorList>
    </citation>
    <scope>NUCLEOTIDE SEQUENCE [LARGE SCALE GENOMIC DNA]</scope>
    <source>
        <strain evidence="2">HMET1</strain>
    </source>
</reference>
<dbReference type="Pfam" id="PF01609">
    <property type="entry name" value="DDE_Tnp_1"/>
    <property type="match status" value="1"/>
</dbReference>
<name>A0A1Q6DTM7_METT1</name>
<keyword evidence="3" id="KW-1185">Reference proteome</keyword>
<accession>A0A1Q6DTM7</accession>
<dbReference type="InterPro" id="IPR002559">
    <property type="entry name" value="Transposase_11"/>
</dbReference>
<evidence type="ECO:0000259" key="1">
    <source>
        <dbReference type="Pfam" id="PF01609"/>
    </source>
</evidence>
<evidence type="ECO:0000313" key="2">
    <source>
        <dbReference type="EMBL" id="OKY77706.1"/>
    </source>
</evidence>
<dbReference type="GO" id="GO:0003677">
    <property type="term" value="F:DNA binding"/>
    <property type="evidence" value="ECO:0007669"/>
    <property type="project" value="InterPro"/>
</dbReference>
<sequence length="67" mass="7885">MSRGNSHDSKLFEETVEEIRIKTGARPKTRPREMLADSAYDTKEIRDYLRKRGIREQHSQEQKEHGG</sequence>